<evidence type="ECO:0000256" key="6">
    <source>
        <dbReference type="ARBA" id="ARBA00023196"/>
    </source>
</evidence>
<keyword evidence="13" id="KW-1185">Reference proteome</keyword>
<dbReference type="Gene3D" id="2.60.15.10">
    <property type="entry name" value="F0F1 ATP synthase delta/epsilon subunit, N-terminal"/>
    <property type="match status" value="1"/>
</dbReference>
<keyword evidence="10" id="KW-0175">Coiled coil</keyword>
<dbReference type="GO" id="GO:0005524">
    <property type="term" value="F:ATP binding"/>
    <property type="evidence" value="ECO:0007669"/>
    <property type="project" value="UniProtKB-UniRule"/>
</dbReference>
<protein>
    <recommendedName>
        <fullName evidence="8">ATP synthase epsilon chain</fullName>
    </recommendedName>
    <alternativeName>
        <fullName evidence="8">ATP synthase F1 sector epsilon subunit</fullName>
    </alternativeName>
    <alternativeName>
        <fullName evidence="8">F-ATPase epsilon subunit</fullName>
    </alternativeName>
</protein>
<evidence type="ECO:0000256" key="8">
    <source>
        <dbReference type="HAMAP-Rule" id="MF_00530"/>
    </source>
</evidence>
<dbReference type="NCBIfam" id="NF009977">
    <property type="entry name" value="PRK13442.1"/>
    <property type="match status" value="1"/>
</dbReference>
<keyword evidence="3 8" id="KW-0813">Transport</keyword>
<dbReference type="CDD" id="cd12152">
    <property type="entry name" value="F1-ATPase_delta"/>
    <property type="match status" value="1"/>
</dbReference>
<dbReference type="InterPro" id="IPR036771">
    <property type="entry name" value="ATPsynth_dsu/esu_N"/>
</dbReference>
<dbReference type="EMBL" id="FMUH01000004">
    <property type="protein sequence ID" value="SCX52529.1"/>
    <property type="molecule type" value="Genomic_DNA"/>
</dbReference>
<comment type="function">
    <text evidence="8">Produces ATP from ADP in the presence of a proton gradient across the membrane.</text>
</comment>
<reference evidence="13" key="1">
    <citation type="submission" date="2016-10" db="EMBL/GenBank/DDBJ databases">
        <authorList>
            <person name="Varghese N."/>
            <person name="Submissions S."/>
        </authorList>
    </citation>
    <scope>NUCLEOTIDE SEQUENCE [LARGE SCALE GENOMIC DNA]</scope>
    <source>
        <strain evidence="13">DSM 45722</strain>
    </source>
</reference>
<dbReference type="HAMAP" id="MF_00530">
    <property type="entry name" value="ATP_synth_epsil_bac"/>
    <property type="match status" value="1"/>
</dbReference>
<comment type="similarity">
    <text evidence="2 8 9">Belongs to the ATPase epsilon chain family.</text>
</comment>
<feature type="domain" description="ATP synthase F1 complex delta/epsilon subunit N-terminal" evidence="11">
    <location>
        <begin position="4"/>
        <end position="84"/>
    </location>
</feature>
<dbReference type="SUPFAM" id="SSF51344">
    <property type="entry name" value="Epsilon subunit of F1F0-ATP synthase N-terminal domain"/>
    <property type="match status" value="1"/>
</dbReference>
<evidence type="ECO:0000313" key="13">
    <source>
        <dbReference type="Proteomes" id="UP000198981"/>
    </source>
</evidence>
<evidence type="ECO:0000313" key="12">
    <source>
        <dbReference type="EMBL" id="SCX52529.1"/>
    </source>
</evidence>
<accession>A0A1G4YGR9</accession>
<keyword evidence="7 8" id="KW-0066">ATP synthesis</keyword>
<keyword evidence="8" id="KW-0375">Hydrogen ion transport</keyword>
<evidence type="ECO:0000256" key="5">
    <source>
        <dbReference type="ARBA" id="ARBA00023136"/>
    </source>
</evidence>
<organism evidence="12 13">
    <name type="scientific">Klenkia marina</name>
    <dbReference type="NCBI Taxonomy" id="1960309"/>
    <lineage>
        <taxon>Bacteria</taxon>
        <taxon>Bacillati</taxon>
        <taxon>Actinomycetota</taxon>
        <taxon>Actinomycetes</taxon>
        <taxon>Geodermatophilales</taxon>
        <taxon>Geodermatophilaceae</taxon>
        <taxon>Klenkia</taxon>
    </lineage>
</organism>
<dbReference type="RefSeq" id="WP_092805270.1">
    <property type="nucleotide sequence ID" value="NZ_FMUH01000004.1"/>
</dbReference>
<evidence type="ECO:0000256" key="3">
    <source>
        <dbReference type="ARBA" id="ARBA00022448"/>
    </source>
</evidence>
<keyword evidence="6 8" id="KW-0139">CF(1)</keyword>
<dbReference type="OrthoDB" id="9791445at2"/>
<dbReference type="PANTHER" id="PTHR13822:SF10">
    <property type="entry name" value="ATP SYNTHASE EPSILON CHAIN, CHLOROPLASTIC"/>
    <property type="match status" value="1"/>
</dbReference>
<evidence type="ECO:0000256" key="4">
    <source>
        <dbReference type="ARBA" id="ARBA00023065"/>
    </source>
</evidence>
<comment type="subcellular location">
    <subcellularLocation>
        <location evidence="1 8">Cell membrane</location>
        <topology evidence="1 8">Peripheral membrane protein</topology>
    </subcellularLocation>
</comment>
<dbReference type="InterPro" id="IPR001469">
    <property type="entry name" value="ATP_synth_F1_dsu/esu"/>
</dbReference>
<dbReference type="GO" id="GO:0005886">
    <property type="term" value="C:plasma membrane"/>
    <property type="evidence" value="ECO:0007669"/>
    <property type="project" value="UniProtKB-SubCell"/>
</dbReference>
<evidence type="ECO:0000259" key="11">
    <source>
        <dbReference type="Pfam" id="PF02823"/>
    </source>
</evidence>
<evidence type="ECO:0000256" key="9">
    <source>
        <dbReference type="RuleBase" id="RU003656"/>
    </source>
</evidence>
<name>A0A1G4YGR9_9ACTN</name>
<keyword evidence="5 8" id="KW-0472">Membrane</keyword>
<dbReference type="Pfam" id="PF02823">
    <property type="entry name" value="ATP-synt_DE_N"/>
    <property type="match status" value="1"/>
</dbReference>
<dbReference type="PANTHER" id="PTHR13822">
    <property type="entry name" value="ATP SYNTHASE DELTA/EPSILON CHAIN"/>
    <property type="match status" value="1"/>
</dbReference>
<dbReference type="NCBIfam" id="TIGR01216">
    <property type="entry name" value="ATP_synt_epsi"/>
    <property type="match status" value="1"/>
</dbReference>
<evidence type="ECO:0000256" key="10">
    <source>
        <dbReference type="SAM" id="Coils"/>
    </source>
</evidence>
<keyword evidence="4 8" id="KW-0406">Ion transport</keyword>
<dbReference type="NCBIfam" id="NF001852">
    <property type="entry name" value="PRK00571.2-5"/>
    <property type="match status" value="1"/>
</dbReference>
<dbReference type="GO" id="GO:0045259">
    <property type="term" value="C:proton-transporting ATP synthase complex"/>
    <property type="evidence" value="ECO:0007669"/>
    <property type="project" value="UniProtKB-KW"/>
</dbReference>
<evidence type="ECO:0000256" key="2">
    <source>
        <dbReference type="ARBA" id="ARBA00005712"/>
    </source>
</evidence>
<gene>
    <name evidence="8" type="primary">atpC</name>
    <name evidence="12" type="ORF">SAMN03159343_2796</name>
</gene>
<dbReference type="GO" id="GO:0046933">
    <property type="term" value="F:proton-transporting ATP synthase activity, rotational mechanism"/>
    <property type="evidence" value="ECO:0007669"/>
    <property type="project" value="UniProtKB-UniRule"/>
</dbReference>
<dbReference type="AlphaFoldDB" id="A0A1G4YGR9"/>
<feature type="coiled-coil region" evidence="10">
    <location>
        <begin position="92"/>
        <end position="119"/>
    </location>
</feature>
<dbReference type="InterPro" id="IPR020546">
    <property type="entry name" value="ATP_synth_F1_dsu/esu_N"/>
</dbReference>
<dbReference type="STRING" id="1960309.SAMN03159343_2796"/>
<proteinExistence type="inferred from homology"/>
<evidence type="ECO:0000256" key="1">
    <source>
        <dbReference type="ARBA" id="ARBA00004202"/>
    </source>
</evidence>
<sequence length="130" mass="13556">MATLQVELVAVERKIWSGEASMVIARTTEGELGVLPGHAPLLGELAPGGVVTIRVADGEDLVVAAHGGFLSVTERGVSILAETAEISTEIDVERARESLRRAESAADDDEEALAAARRAQSRLRAAGQAA</sequence>
<dbReference type="Proteomes" id="UP000198981">
    <property type="component" value="Unassembled WGS sequence"/>
</dbReference>
<keyword evidence="8" id="KW-1003">Cell membrane</keyword>
<evidence type="ECO:0000256" key="7">
    <source>
        <dbReference type="ARBA" id="ARBA00023310"/>
    </source>
</evidence>
<comment type="subunit">
    <text evidence="8 9">F-type ATPases have 2 components, CF(1) - the catalytic core - and CF(0) - the membrane proton channel. CF(1) has five subunits: alpha(3), beta(3), gamma(1), delta(1), epsilon(1). CF(0) has three main subunits: a, b and c.</text>
</comment>